<keyword evidence="1" id="KW-0472">Membrane</keyword>
<keyword evidence="4" id="KW-1185">Reference proteome</keyword>
<feature type="transmembrane region" description="Helical" evidence="1">
    <location>
        <begin position="32"/>
        <end position="49"/>
    </location>
</feature>
<evidence type="ECO:0000313" key="4">
    <source>
        <dbReference type="Proteomes" id="UP000323994"/>
    </source>
</evidence>
<comment type="caution">
    <text evidence="3">The sequence shown here is derived from an EMBL/GenBank/DDBJ whole genome shotgun (WGS) entry which is preliminary data.</text>
</comment>
<dbReference type="Gene3D" id="3.30.565.10">
    <property type="entry name" value="Histidine kinase-like ATPase, C-terminal domain"/>
    <property type="match status" value="1"/>
</dbReference>
<evidence type="ECO:0000313" key="3">
    <source>
        <dbReference type="EMBL" id="KAA6436789.1"/>
    </source>
</evidence>
<dbReference type="GO" id="GO:0000155">
    <property type="term" value="F:phosphorelay sensor kinase activity"/>
    <property type="evidence" value="ECO:0007669"/>
    <property type="project" value="InterPro"/>
</dbReference>
<dbReference type="AlphaFoldDB" id="A0A5M8QL53"/>
<feature type="transmembrane region" description="Helical" evidence="1">
    <location>
        <begin position="70"/>
        <end position="89"/>
    </location>
</feature>
<keyword evidence="3" id="KW-0418">Kinase</keyword>
<sequence length="350" mass="40477">MIALAITLLSDPSCMADLNRMRGAADDLLLAFLLSTTLSYGGFLIESYYDDKLSWIQYPLKRLVLESASYFIYVFCASLALIFLFTWLVTKSFTLNNIPWKQLVLWTKFPMQIAFFISFVFISRSFLMEWRKAAIEAEQLKTERFARQYQSLKDQLNPHFLFNSLNVLSNLVYENPDTAAKFVHRLSRIYRYVLDVQHEELVSLEKELDFAADYLSLQKIRFEDSLQYEIRIDQNTSGNLPPLSLQLLLENAIKHNIASTENPLRIGIFMENQELVVKNNLQLKSSMPENSAGIGLMNIVKRYELLSNQTISIQDTGGSFVVKLPLLEIPEQQKQLFPEPRQTAKPDFRL</sequence>
<protein>
    <submittedName>
        <fullName evidence="3">Histidine kinase</fullName>
    </submittedName>
</protein>
<dbReference type="PANTHER" id="PTHR34220:SF7">
    <property type="entry name" value="SENSOR HISTIDINE KINASE YPDA"/>
    <property type="match status" value="1"/>
</dbReference>
<organism evidence="3 4">
    <name type="scientific">Dyadobacter flavalbus</name>
    <dbReference type="NCBI Taxonomy" id="2579942"/>
    <lineage>
        <taxon>Bacteria</taxon>
        <taxon>Pseudomonadati</taxon>
        <taxon>Bacteroidota</taxon>
        <taxon>Cytophagia</taxon>
        <taxon>Cytophagales</taxon>
        <taxon>Spirosomataceae</taxon>
        <taxon>Dyadobacter</taxon>
    </lineage>
</organism>
<dbReference type="EMBL" id="VBSN01000066">
    <property type="protein sequence ID" value="KAA6436789.1"/>
    <property type="molecule type" value="Genomic_DNA"/>
</dbReference>
<dbReference type="OrthoDB" id="927174at2"/>
<dbReference type="InterPro" id="IPR050640">
    <property type="entry name" value="Bact_2-comp_sensor_kinase"/>
</dbReference>
<dbReference type="InterPro" id="IPR010559">
    <property type="entry name" value="Sig_transdc_His_kin_internal"/>
</dbReference>
<keyword evidence="1" id="KW-1133">Transmembrane helix</keyword>
<evidence type="ECO:0000259" key="2">
    <source>
        <dbReference type="Pfam" id="PF06580"/>
    </source>
</evidence>
<keyword evidence="3" id="KW-0808">Transferase</keyword>
<reference evidence="3 4" key="1">
    <citation type="submission" date="2019-05" db="EMBL/GenBank/DDBJ databases">
        <authorList>
            <person name="Qu J.-H."/>
        </authorList>
    </citation>
    <scope>NUCLEOTIDE SEQUENCE [LARGE SCALE GENOMIC DNA]</scope>
    <source>
        <strain evidence="3 4">NS28</strain>
    </source>
</reference>
<accession>A0A5M8QL53</accession>
<proteinExistence type="predicted"/>
<dbReference type="GO" id="GO:0016020">
    <property type="term" value="C:membrane"/>
    <property type="evidence" value="ECO:0007669"/>
    <property type="project" value="InterPro"/>
</dbReference>
<evidence type="ECO:0000256" key="1">
    <source>
        <dbReference type="SAM" id="Phobius"/>
    </source>
</evidence>
<dbReference type="Proteomes" id="UP000323994">
    <property type="component" value="Unassembled WGS sequence"/>
</dbReference>
<feature type="domain" description="Signal transduction histidine kinase internal region" evidence="2">
    <location>
        <begin position="148"/>
        <end position="226"/>
    </location>
</feature>
<gene>
    <name evidence="3" type="ORF">FEM33_21425</name>
</gene>
<dbReference type="PANTHER" id="PTHR34220">
    <property type="entry name" value="SENSOR HISTIDINE KINASE YPDA"/>
    <property type="match status" value="1"/>
</dbReference>
<feature type="transmembrane region" description="Helical" evidence="1">
    <location>
        <begin position="109"/>
        <end position="127"/>
    </location>
</feature>
<dbReference type="Pfam" id="PF06580">
    <property type="entry name" value="His_kinase"/>
    <property type="match status" value="1"/>
</dbReference>
<keyword evidence="1" id="KW-0812">Transmembrane</keyword>
<dbReference type="InterPro" id="IPR036890">
    <property type="entry name" value="HATPase_C_sf"/>
</dbReference>
<name>A0A5M8QL53_9BACT</name>